<accession>A0A518B9R1</accession>
<evidence type="ECO:0000256" key="1">
    <source>
        <dbReference type="SAM" id="Phobius"/>
    </source>
</evidence>
<dbReference type="SUPFAM" id="SSF52317">
    <property type="entry name" value="Class I glutamine amidotransferase-like"/>
    <property type="match status" value="1"/>
</dbReference>
<feature type="transmembrane region" description="Helical" evidence="1">
    <location>
        <begin position="394"/>
        <end position="418"/>
    </location>
</feature>
<keyword evidence="1" id="KW-0472">Membrane</keyword>
<dbReference type="EMBL" id="CP036279">
    <property type="protein sequence ID" value="QDU63726.1"/>
    <property type="molecule type" value="Genomic_DNA"/>
</dbReference>
<dbReference type="Gene3D" id="3.40.50.880">
    <property type="match status" value="1"/>
</dbReference>
<keyword evidence="1" id="KW-1133">Transmembrane helix</keyword>
<evidence type="ECO:0000313" key="3">
    <source>
        <dbReference type="EMBL" id="QDU63726.1"/>
    </source>
</evidence>
<feature type="chain" id="PRO_5021996666" description="DUF4350 domain-containing protein" evidence="2">
    <location>
        <begin position="46"/>
        <end position="748"/>
    </location>
</feature>
<keyword evidence="4" id="KW-1185">Reference proteome</keyword>
<reference evidence="3 4" key="1">
    <citation type="submission" date="2019-02" db="EMBL/GenBank/DDBJ databases">
        <title>Deep-cultivation of Planctomycetes and their phenomic and genomic characterization uncovers novel biology.</title>
        <authorList>
            <person name="Wiegand S."/>
            <person name="Jogler M."/>
            <person name="Boedeker C."/>
            <person name="Pinto D."/>
            <person name="Vollmers J."/>
            <person name="Rivas-Marin E."/>
            <person name="Kohn T."/>
            <person name="Peeters S.H."/>
            <person name="Heuer A."/>
            <person name="Rast P."/>
            <person name="Oberbeckmann S."/>
            <person name="Bunk B."/>
            <person name="Jeske O."/>
            <person name="Meyerdierks A."/>
            <person name="Storesund J.E."/>
            <person name="Kallscheuer N."/>
            <person name="Luecker S."/>
            <person name="Lage O.M."/>
            <person name="Pohl T."/>
            <person name="Merkel B.J."/>
            <person name="Hornburger P."/>
            <person name="Mueller R.-W."/>
            <person name="Bruemmer F."/>
            <person name="Labrenz M."/>
            <person name="Spormann A.M."/>
            <person name="Op den Camp H."/>
            <person name="Overmann J."/>
            <person name="Amann R."/>
            <person name="Jetten M.S.M."/>
            <person name="Mascher T."/>
            <person name="Medema M.H."/>
            <person name="Devos D.P."/>
            <person name="Kaster A.-K."/>
            <person name="Ovreas L."/>
            <person name="Rohde M."/>
            <person name="Galperin M.Y."/>
            <person name="Jogler C."/>
        </authorList>
    </citation>
    <scope>NUCLEOTIDE SEQUENCE [LARGE SCALE GENOMIC DNA]</scope>
    <source>
        <strain evidence="3 4">Pan216</strain>
    </source>
</reference>
<dbReference type="KEGG" id="knv:Pan216_46070"/>
<organism evidence="3 4">
    <name type="scientific">Kolteria novifilia</name>
    <dbReference type="NCBI Taxonomy" id="2527975"/>
    <lineage>
        <taxon>Bacteria</taxon>
        <taxon>Pseudomonadati</taxon>
        <taxon>Planctomycetota</taxon>
        <taxon>Planctomycetia</taxon>
        <taxon>Kolteriales</taxon>
        <taxon>Kolteriaceae</taxon>
        <taxon>Kolteria</taxon>
    </lineage>
</organism>
<protein>
    <recommendedName>
        <fullName evidence="5">DUF4350 domain-containing protein</fullName>
    </recommendedName>
</protein>
<dbReference type="AlphaFoldDB" id="A0A518B9R1"/>
<proteinExistence type="predicted"/>
<sequence precursor="true">MTERLSQGSMPERSLPHPCRQSFRRWARTLLCVAVVLASVSPAQAQGKADVEDIRVGFQGFVKLGFWVPIAVDVQAKDDPIRAIRLSTPDSDDMQTTIGRESFVPANSRDTIHHFIKLGDPTSAIVVGLYGDEGAPLEGRSFGLVDATDIKLLDFEQSLHVGFGRPTGLLEAAGGPHEIGQPAKPDNVVLIQSPAELPSQWFAYGAVDTVVLPTGNADALRRIPPLRTEALLSWVRQGGHLVVSCGDNWQEVSKGFLAPLLPGTLTGTSRLRVPDSLEIYADVQTRFDAGTQGLTIADLKDVTGQVVLQKDGRPLIVSGAYGFGEVTFLTFDTDVGPFTQWTGRQAFWKKLLGLKKSEEVDLDNFGVGRVGYSGVSDLSTLLFGKLEDFPAVKLVPFGLVAGLIFGYILLIGPVDYFVLKRMGRLELTWITFPTLVVVISVAAYFIAHWIKGDALRINQIQIVDVDAESGTLRGSSFMALFSPRIDTYSLTTTPALGTNGTWEDLGMGASQSDRLVSWLGSPEDAVRGLSRGGVGLLGRQGYDYEGPDAKGLLDVPIQVWSVKTFVSRWLARAGNVLDADLHAEDVFLTGTVTNNLEVPLEDVMVAYGGQVYLLPKLQPGVAVDIAATRSRTLVGYLGKQRLGGTSDYSLAAESLRRNNVVDVVRTILFAQKTPETVRGFPNNYLSDLDLSDQLELGKIIVFGRVSSPGGTLWLNEDANEDGASASLPDNIRNDVFLRVVLEPHRDNP</sequence>
<evidence type="ECO:0000256" key="2">
    <source>
        <dbReference type="SAM" id="SignalP"/>
    </source>
</evidence>
<dbReference type="Proteomes" id="UP000317093">
    <property type="component" value="Chromosome"/>
</dbReference>
<keyword evidence="1" id="KW-0812">Transmembrane</keyword>
<dbReference type="OrthoDB" id="267661at2"/>
<feature type="transmembrane region" description="Helical" evidence="1">
    <location>
        <begin position="430"/>
        <end position="450"/>
    </location>
</feature>
<dbReference type="RefSeq" id="WP_145261408.1">
    <property type="nucleotide sequence ID" value="NZ_CP036279.1"/>
</dbReference>
<evidence type="ECO:0008006" key="5">
    <source>
        <dbReference type="Google" id="ProtNLM"/>
    </source>
</evidence>
<evidence type="ECO:0000313" key="4">
    <source>
        <dbReference type="Proteomes" id="UP000317093"/>
    </source>
</evidence>
<gene>
    <name evidence="3" type="ORF">Pan216_46070</name>
</gene>
<dbReference type="InterPro" id="IPR029062">
    <property type="entry name" value="Class_I_gatase-like"/>
</dbReference>
<name>A0A518B9R1_9BACT</name>
<feature type="signal peptide" evidence="2">
    <location>
        <begin position="1"/>
        <end position="45"/>
    </location>
</feature>
<keyword evidence="2" id="KW-0732">Signal</keyword>